<name>A0ABP8VV14_9MICO</name>
<feature type="compositionally biased region" description="Basic and acidic residues" evidence="1">
    <location>
        <begin position="1"/>
        <end position="12"/>
    </location>
</feature>
<dbReference type="RefSeq" id="WP_345374551.1">
    <property type="nucleotide sequence ID" value="NZ_BAABLM010000002.1"/>
</dbReference>
<comment type="caution">
    <text evidence="3">The sequence shown here is derived from an EMBL/GenBank/DDBJ whole genome shotgun (WGS) entry which is preliminary data.</text>
</comment>
<feature type="compositionally biased region" description="Polar residues" evidence="1">
    <location>
        <begin position="186"/>
        <end position="200"/>
    </location>
</feature>
<sequence length="200" mass="21353">MTSSDDTARDDATAETTPFDDTQAEIPTQVFEAASNVDENGLVRPVEGRELSPLEQAIRDGQAGTGEMNEVIGQLVNALVVVPTATEVNQDLNEMQPVLFDRNGTPMLAAFTNVDRIANAVVEVAQYAVQLPAAELIQAIPAETGLVINPGNTEGFEILPEGVVQLINDVRGMLAALEEQQQAEQPTTPSKVSPSQIPNF</sequence>
<protein>
    <recommendedName>
        <fullName evidence="2">SseB protein N-terminal domain-containing protein</fullName>
    </recommendedName>
</protein>
<dbReference type="Pfam" id="PF07179">
    <property type="entry name" value="SseB"/>
    <property type="match status" value="1"/>
</dbReference>
<proteinExistence type="predicted"/>
<evidence type="ECO:0000256" key="1">
    <source>
        <dbReference type="SAM" id="MobiDB-lite"/>
    </source>
</evidence>
<feature type="region of interest" description="Disordered" evidence="1">
    <location>
        <begin position="1"/>
        <end position="25"/>
    </location>
</feature>
<evidence type="ECO:0000259" key="2">
    <source>
        <dbReference type="Pfam" id="PF07179"/>
    </source>
</evidence>
<keyword evidence="4" id="KW-1185">Reference proteome</keyword>
<dbReference type="InterPro" id="IPR009839">
    <property type="entry name" value="SseB_N"/>
</dbReference>
<feature type="region of interest" description="Disordered" evidence="1">
    <location>
        <begin position="179"/>
        <end position="200"/>
    </location>
</feature>
<feature type="domain" description="SseB protein N-terminal" evidence="2">
    <location>
        <begin position="54"/>
        <end position="163"/>
    </location>
</feature>
<organism evidence="3 4">
    <name type="scientific">Frondihabitans cladoniiphilus</name>
    <dbReference type="NCBI Taxonomy" id="715785"/>
    <lineage>
        <taxon>Bacteria</taxon>
        <taxon>Bacillati</taxon>
        <taxon>Actinomycetota</taxon>
        <taxon>Actinomycetes</taxon>
        <taxon>Micrococcales</taxon>
        <taxon>Microbacteriaceae</taxon>
        <taxon>Frondihabitans</taxon>
    </lineage>
</organism>
<dbReference type="EMBL" id="BAABLM010000002">
    <property type="protein sequence ID" value="GAA4670860.1"/>
    <property type="molecule type" value="Genomic_DNA"/>
</dbReference>
<gene>
    <name evidence="3" type="ORF">GCM10025780_13010</name>
</gene>
<dbReference type="Proteomes" id="UP001501295">
    <property type="component" value="Unassembled WGS sequence"/>
</dbReference>
<accession>A0ABP8VV14</accession>
<evidence type="ECO:0000313" key="3">
    <source>
        <dbReference type="EMBL" id="GAA4670860.1"/>
    </source>
</evidence>
<evidence type="ECO:0000313" key="4">
    <source>
        <dbReference type="Proteomes" id="UP001501295"/>
    </source>
</evidence>
<reference evidence="4" key="1">
    <citation type="journal article" date="2019" name="Int. J. Syst. Evol. Microbiol.">
        <title>The Global Catalogue of Microorganisms (GCM) 10K type strain sequencing project: providing services to taxonomists for standard genome sequencing and annotation.</title>
        <authorList>
            <consortium name="The Broad Institute Genomics Platform"/>
            <consortium name="The Broad Institute Genome Sequencing Center for Infectious Disease"/>
            <person name="Wu L."/>
            <person name="Ma J."/>
        </authorList>
    </citation>
    <scope>NUCLEOTIDE SEQUENCE [LARGE SCALE GENOMIC DNA]</scope>
    <source>
        <strain evidence="4">JCM 18956</strain>
    </source>
</reference>